<dbReference type="GeneID" id="95323640"/>
<reference evidence="2 3" key="1">
    <citation type="submission" date="2022-08" db="EMBL/GenBank/DDBJ databases">
        <title>Taxonomy of Curtobacterium flaccumfaciens.</title>
        <authorList>
            <person name="Osdaghi E."/>
            <person name="Taghavi S.M."/>
            <person name="Hamidizade M."/>
            <person name="Abachi H."/>
            <person name="Fazliarab A."/>
            <person name="Baeyen S."/>
            <person name="Portier P."/>
            <person name="Van Vaerenbergh J."/>
            <person name="Jacques M.-A."/>
        </authorList>
    </citation>
    <scope>NUCLEOTIDE SEQUENCE [LARGE SCALE GENOMIC DNA]</scope>
    <source>
        <strain evidence="2 3">LMG8786T</strain>
    </source>
</reference>
<feature type="transmembrane region" description="Helical" evidence="1">
    <location>
        <begin position="27"/>
        <end position="48"/>
    </location>
</feature>
<keyword evidence="1" id="KW-0812">Transmembrane</keyword>
<dbReference type="RefSeq" id="WP_141860968.1">
    <property type="nucleotide sequence ID" value="NZ_JANVAD010000012.1"/>
</dbReference>
<feature type="transmembrane region" description="Helical" evidence="1">
    <location>
        <begin position="159"/>
        <end position="179"/>
    </location>
</feature>
<keyword evidence="1" id="KW-0472">Membrane</keyword>
<comment type="caution">
    <text evidence="2">The sequence shown here is derived from an EMBL/GenBank/DDBJ whole genome shotgun (WGS) entry which is preliminary data.</text>
</comment>
<keyword evidence="3" id="KW-1185">Reference proteome</keyword>
<organism evidence="2 3">
    <name type="scientific">Curtobacterium citreum</name>
    <dbReference type="NCBI Taxonomy" id="2036"/>
    <lineage>
        <taxon>Bacteria</taxon>
        <taxon>Bacillati</taxon>
        <taxon>Actinomycetota</taxon>
        <taxon>Actinomycetes</taxon>
        <taxon>Micrococcales</taxon>
        <taxon>Microbacteriaceae</taxon>
        <taxon>Curtobacterium</taxon>
    </lineage>
</organism>
<evidence type="ECO:0000313" key="2">
    <source>
        <dbReference type="EMBL" id="MCS6524239.1"/>
    </source>
</evidence>
<feature type="transmembrane region" description="Helical" evidence="1">
    <location>
        <begin position="115"/>
        <end position="134"/>
    </location>
</feature>
<dbReference type="EMBL" id="JANVAD010000012">
    <property type="protein sequence ID" value="MCS6524239.1"/>
    <property type="molecule type" value="Genomic_DNA"/>
</dbReference>
<name>A0ABT2HLT4_9MICO</name>
<dbReference type="Proteomes" id="UP001652264">
    <property type="component" value="Unassembled WGS sequence"/>
</dbReference>
<proteinExistence type="predicted"/>
<gene>
    <name evidence="2" type="ORF">NYQ28_16850</name>
</gene>
<keyword evidence="1" id="KW-1133">Transmembrane helix</keyword>
<protein>
    <submittedName>
        <fullName evidence="2">Uncharacterized protein</fullName>
    </submittedName>
</protein>
<accession>A0ABT2HLT4</accession>
<evidence type="ECO:0000313" key="3">
    <source>
        <dbReference type="Proteomes" id="UP001652264"/>
    </source>
</evidence>
<sequence length="412" mass="46627">MLTWITTLVLERSTALPQTVSLGLTAVVWAAVVAVLSSVPASLARSTLYDTERRLDRRYRRLFDREHGFVSSTSAARVANRALYEASLLERSVSVLDRFGGHVVFWPHAVRPFQVFRLGALCAGVVLAVISWPAEWSWQPGDVWDQWSALMPRWDDVKLALPIVLVLLGLFAVSSRTPLLDRIRARDEAAKDANRLLARWAFGAAELWEVALRRAEDVHRLSGVIVDERCGTLIPGTSYSRGIVVDLRDGGDIVTWHRLGKELRDPQSLEESMERLRDLNEEIRRAGLRYVAWNLVPSATSFIHRSGFDWLYSSPQSRSHAYLDDDGLRRMCHGWLSNWHRDDYERNRGVDGPGAELARDQLSECARTLELQLEVAAVMLLFRAGSLRVAHDRISRRMLGNPWTKLLSVAKS</sequence>
<evidence type="ECO:0000256" key="1">
    <source>
        <dbReference type="SAM" id="Phobius"/>
    </source>
</evidence>